<accession>A0ACD3BE19</accession>
<proteinExistence type="predicted"/>
<organism evidence="1 2">
    <name type="scientific">Pluteus cervinus</name>
    <dbReference type="NCBI Taxonomy" id="181527"/>
    <lineage>
        <taxon>Eukaryota</taxon>
        <taxon>Fungi</taxon>
        <taxon>Dikarya</taxon>
        <taxon>Basidiomycota</taxon>
        <taxon>Agaricomycotina</taxon>
        <taxon>Agaricomycetes</taxon>
        <taxon>Agaricomycetidae</taxon>
        <taxon>Agaricales</taxon>
        <taxon>Pluteineae</taxon>
        <taxon>Pluteaceae</taxon>
        <taxon>Pluteus</taxon>
    </lineage>
</organism>
<evidence type="ECO:0000313" key="2">
    <source>
        <dbReference type="Proteomes" id="UP000308600"/>
    </source>
</evidence>
<protein>
    <submittedName>
        <fullName evidence="1">Uncharacterized protein</fullName>
    </submittedName>
</protein>
<reference evidence="1 2" key="1">
    <citation type="journal article" date="2019" name="Nat. Ecol. Evol.">
        <title>Megaphylogeny resolves global patterns of mushroom evolution.</title>
        <authorList>
            <person name="Varga T."/>
            <person name="Krizsan K."/>
            <person name="Foldi C."/>
            <person name="Dima B."/>
            <person name="Sanchez-Garcia M."/>
            <person name="Sanchez-Ramirez S."/>
            <person name="Szollosi G.J."/>
            <person name="Szarkandi J.G."/>
            <person name="Papp V."/>
            <person name="Albert L."/>
            <person name="Andreopoulos W."/>
            <person name="Angelini C."/>
            <person name="Antonin V."/>
            <person name="Barry K.W."/>
            <person name="Bougher N.L."/>
            <person name="Buchanan P."/>
            <person name="Buyck B."/>
            <person name="Bense V."/>
            <person name="Catcheside P."/>
            <person name="Chovatia M."/>
            <person name="Cooper J."/>
            <person name="Damon W."/>
            <person name="Desjardin D."/>
            <person name="Finy P."/>
            <person name="Geml J."/>
            <person name="Haridas S."/>
            <person name="Hughes K."/>
            <person name="Justo A."/>
            <person name="Karasinski D."/>
            <person name="Kautmanova I."/>
            <person name="Kiss B."/>
            <person name="Kocsube S."/>
            <person name="Kotiranta H."/>
            <person name="LaButti K.M."/>
            <person name="Lechner B.E."/>
            <person name="Liimatainen K."/>
            <person name="Lipzen A."/>
            <person name="Lukacs Z."/>
            <person name="Mihaltcheva S."/>
            <person name="Morgado L.N."/>
            <person name="Niskanen T."/>
            <person name="Noordeloos M.E."/>
            <person name="Ohm R.A."/>
            <person name="Ortiz-Santana B."/>
            <person name="Ovrebo C."/>
            <person name="Racz N."/>
            <person name="Riley R."/>
            <person name="Savchenko A."/>
            <person name="Shiryaev A."/>
            <person name="Soop K."/>
            <person name="Spirin V."/>
            <person name="Szebenyi C."/>
            <person name="Tomsovsky M."/>
            <person name="Tulloss R.E."/>
            <person name="Uehling J."/>
            <person name="Grigoriev I.V."/>
            <person name="Vagvolgyi C."/>
            <person name="Papp T."/>
            <person name="Martin F.M."/>
            <person name="Miettinen O."/>
            <person name="Hibbett D.S."/>
            <person name="Nagy L.G."/>
        </authorList>
    </citation>
    <scope>NUCLEOTIDE SEQUENCE [LARGE SCALE GENOMIC DNA]</scope>
    <source>
        <strain evidence="1 2">NL-1719</strain>
    </source>
</reference>
<dbReference type="EMBL" id="ML208260">
    <property type="protein sequence ID" value="TFK76348.1"/>
    <property type="molecule type" value="Genomic_DNA"/>
</dbReference>
<gene>
    <name evidence="1" type="ORF">BDN72DRAFT_808764</name>
</gene>
<keyword evidence="2" id="KW-1185">Reference proteome</keyword>
<dbReference type="Proteomes" id="UP000308600">
    <property type="component" value="Unassembled WGS sequence"/>
</dbReference>
<name>A0ACD3BE19_9AGAR</name>
<evidence type="ECO:0000313" key="1">
    <source>
        <dbReference type="EMBL" id="TFK76348.1"/>
    </source>
</evidence>
<sequence>MVDAAKPDGQAPAGQPKLSGFRVALRYTGIPPSWLDKRPKLPSRNWLIFLSVTSSITGWYIYDRRQCKKIKQEYIDKVKDLSEVPSNPLDPPRKVTVYGAKWPNDEDYEQGVKYFRKYVKPILVAAAVDYEMISGKRHGEIARRISEEVRKRRRLDAGVDQVPEVTKALPTYKPLPELRKYELEGGIIIVGRQTFKEVMAGLKNGWTDGLQRVDHEELLAQELADDGQFDEEDGFEGELASPKTMPKLAHLSTPAFAGLNMSRPPPRPGQQMKEPLITEAIDPPSSIPPIPPLLLVPFIDYIGFTQIPLMIWDFFNQRHKFQSGAESAYRLIMGQTRPILPPSDVDPVEGTPTQTETGDLSFDKQAEQYYKKSLDNFSSNVEKERKKYYDDLSGKLKTARELARGTRELTKDEENRPPPTEVELRAERLKKEQRWRNDLQGWDIVKPSQPVVWDDRFRDSIRIFVDPKDGVLSDDYPTHSS</sequence>